<proteinExistence type="predicted"/>
<reference evidence="2" key="1">
    <citation type="submission" date="2018-02" db="EMBL/GenBank/DDBJ databases">
        <authorList>
            <person name="Hausmann B."/>
        </authorList>
    </citation>
    <scope>NUCLEOTIDE SEQUENCE [LARGE SCALE GENOMIC DNA]</scope>
    <source>
        <strain evidence="2">Peat soil MAG SbF1</strain>
    </source>
</reference>
<gene>
    <name evidence="1" type="ORF">SBF1_7360003</name>
</gene>
<protein>
    <submittedName>
        <fullName evidence="1">Uncharacterized protein</fullName>
    </submittedName>
</protein>
<name>A0A2U3LQH9_9FIRM</name>
<dbReference type="Proteomes" id="UP000238916">
    <property type="component" value="Unassembled WGS sequence"/>
</dbReference>
<dbReference type="EMBL" id="OMOF01000708">
    <property type="protein sequence ID" value="SPF54112.1"/>
    <property type="molecule type" value="Genomic_DNA"/>
</dbReference>
<evidence type="ECO:0000313" key="2">
    <source>
        <dbReference type="Proteomes" id="UP000238916"/>
    </source>
</evidence>
<sequence length="59" mass="6828">MQVTTTPTGILVLKNCRPYTIKMLKYSVRVETTHNMFNFRVGGEDCAGQICNKQRRIHK</sequence>
<dbReference type="AlphaFoldDB" id="A0A2U3LQH9"/>
<organism evidence="1 2">
    <name type="scientific">Candidatus Desulfosporosinus infrequens</name>
    <dbReference type="NCBI Taxonomy" id="2043169"/>
    <lineage>
        <taxon>Bacteria</taxon>
        <taxon>Bacillati</taxon>
        <taxon>Bacillota</taxon>
        <taxon>Clostridia</taxon>
        <taxon>Eubacteriales</taxon>
        <taxon>Desulfitobacteriaceae</taxon>
        <taxon>Desulfosporosinus</taxon>
    </lineage>
</organism>
<evidence type="ECO:0000313" key="1">
    <source>
        <dbReference type="EMBL" id="SPF54112.1"/>
    </source>
</evidence>
<accession>A0A2U3LQH9</accession>